<dbReference type="Gene3D" id="3.90.1720.10">
    <property type="entry name" value="endopeptidase domain like (from Nostoc punctiforme)"/>
    <property type="match status" value="1"/>
</dbReference>
<comment type="similarity">
    <text evidence="1">Belongs to the peptidase C40 family.</text>
</comment>
<dbReference type="GO" id="GO:0008234">
    <property type="term" value="F:cysteine-type peptidase activity"/>
    <property type="evidence" value="ECO:0007669"/>
    <property type="project" value="UniProtKB-KW"/>
</dbReference>
<evidence type="ECO:0000256" key="2">
    <source>
        <dbReference type="ARBA" id="ARBA00022670"/>
    </source>
</evidence>
<evidence type="ECO:0000256" key="6">
    <source>
        <dbReference type="SAM" id="Phobius"/>
    </source>
</evidence>
<dbReference type="PANTHER" id="PTHR47053:SF1">
    <property type="entry name" value="MUREIN DD-ENDOPEPTIDASE MEPH-RELATED"/>
    <property type="match status" value="1"/>
</dbReference>
<dbReference type="KEGG" id="cphy:B5808_05470"/>
<dbReference type="InterPro" id="IPR038765">
    <property type="entry name" value="Papain-like_cys_pep_sf"/>
</dbReference>
<name>A0A1X9LHS8_9MICO</name>
<dbReference type="AlphaFoldDB" id="A0A1X9LHS8"/>
<dbReference type="PROSITE" id="PS51935">
    <property type="entry name" value="NLPC_P60"/>
    <property type="match status" value="1"/>
</dbReference>
<evidence type="ECO:0000313" key="8">
    <source>
        <dbReference type="EMBL" id="ARJ04734.1"/>
    </source>
</evidence>
<sequence length="374" mass="38208">MSPSLDDFEHTTTVRMGMDWGPGSAGGNNLASAGDALDPTSTDTTRAAHGSAADQPLTRRERREREARTTAGTDRGNAIVLSSKATAVVRSAAATTAAASAHRAPVATATPSVPVAKEPIAASSAVVPAAFSARQQRARLRLPRKRTVAAGFVMALAAGMFATTALPAYAYGGGGSFDPEATSTAFGEDQTLQIPNATAILTVSRDGYTAPTPEELAAAEQAAQAAAQAALDAERAAAATPATSGSSASRSPFAVTPPSSAYSGAAVVAYAQQFVGVVPYGTGNSPDTSFSCDGLTQYVMGAFGISLPRGVSAQAALMVQIDPADAQPGDFLVYPGQHIGIYAGGGMMIDSPDWGRYVEYRGIWGSPYYARYVG</sequence>
<keyword evidence="9" id="KW-1185">Reference proteome</keyword>
<dbReference type="EMBL" id="CP020715">
    <property type="protein sequence ID" value="ARJ04734.1"/>
    <property type="molecule type" value="Genomic_DNA"/>
</dbReference>
<evidence type="ECO:0000313" key="9">
    <source>
        <dbReference type="Proteomes" id="UP000192775"/>
    </source>
</evidence>
<protein>
    <recommendedName>
        <fullName evidence="7">NlpC/P60 domain-containing protein</fullName>
    </recommendedName>
</protein>
<dbReference type="InterPro" id="IPR000064">
    <property type="entry name" value="NLP_P60_dom"/>
</dbReference>
<evidence type="ECO:0000256" key="3">
    <source>
        <dbReference type="ARBA" id="ARBA00022801"/>
    </source>
</evidence>
<proteinExistence type="inferred from homology"/>
<evidence type="ECO:0000256" key="1">
    <source>
        <dbReference type="ARBA" id="ARBA00007074"/>
    </source>
</evidence>
<feature type="domain" description="NlpC/P60" evidence="7">
    <location>
        <begin position="261"/>
        <end position="374"/>
    </location>
</feature>
<dbReference type="PANTHER" id="PTHR47053">
    <property type="entry name" value="MUREIN DD-ENDOPEPTIDASE MEPH-RELATED"/>
    <property type="match status" value="1"/>
</dbReference>
<evidence type="ECO:0000256" key="5">
    <source>
        <dbReference type="SAM" id="MobiDB-lite"/>
    </source>
</evidence>
<dbReference type="SUPFAM" id="SSF54001">
    <property type="entry name" value="Cysteine proteinases"/>
    <property type="match status" value="1"/>
</dbReference>
<keyword evidence="3" id="KW-0378">Hydrolase</keyword>
<keyword evidence="6" id="KW-0812">Transmembrane</keyword>
<gene>
    <name evidence="8" type="ORF">B5808_05470</name>
</gene>
<dbReference type="STRING" id="1619308.B5808_05470"/>
<dbReference type="Proteomes" id="UP000192775">
    <property type="component" value="Chromosome"/>
</dbReference>
<reference evidence="8 9" key="1">
    <citation type="submission" date="2017-04" db="EMBL/GenBank/DDBJ databases">
        <authorList>
            <person name="Afonso C.L."/>
            <person name="Miller P.J."/>
            <person name="Scott M.A."/>
            <person name="Spackman E."/>
            <person name="Goraichik I."/>
            <person name="Dimitrov K.M."/>
            <person name="Suarez D.L."/>
            <person name="Swayne D.E."/>
        </authorList>
    </citation>
    <scope>NUCLEOTIDE SEQUENCE [LARGE SCALE GENOMIC DNA]</scope>
    <source>
        <strain evidence="9">XA(T)</strain>
    </source>
</reference>
<feature type="transmembrane region" description="Helical" evidence="6">
    <location>
        <begin position="147"/>
        <end position="171"/>
    </location>
</feature>
<feature type="compositionally biased region" description="Low complexity" evidence="5">
    <location>
        <begin position="27"/>
        <end position="37"/>
    </location>
</feature>
<keyword evidence="4" id="KW-0788">Thiol protease</keyword>
<evidence type="ECO:0000256" key="4">
    <source>
        <dbReference type="ARBA" id="ARBA00022807"/>
    </source>
</evidence>
<feature type="region of interest" description="Disordered" evidence="5">
    <location>
        <begin position="14"/>
        <end position="72"/>
    </location>
</feature>
<dbReference type="GO" id="GO:0006508">
    <property type="term" value="P:proteolysis"/>
    <property type="evidence" value="ECO:0007669"/>
    <property type="project" value="UniProtKB-KW"/>
</dbReference>
<evidence type="ECO:0000259" key="7">
    <source>
        <dbReference type="PROSITE" id="PS51935"/>
    </source>
</evidence>
<organism evidence="8 9">
    <name type="scientific">Cnuibacter physcomitrellae</name>
    <dbReference type="NCBI Taxonomy" id="1619308"/>
    <lineage>
        <taxon>Bacteria</taxon>
        <taxon>Bacillati</taxon>
        <taxon>Actinomycetota</taxon>
        <taxon>Actinomycetes</taxon>
        <taxon>Micrococcales</taxon>
        <taxon>Microbacteriaceae</taxon>
        <taxon>Cnuibacter</taxon>
    </lineage>
</organism>
<dbReference type="Pfam" id="PF00877">
    <property type="entry name" value="NLPC_P60"/>
    <property type="match status" value="1"/>
</dbReference>
<dbReference type="InterPro" id="IPR051202">
    <property type="entry name" value="Peptidase_C40"/>
</dbReference>
<feature type="compositionally biased region" description="Basic and acidic residues" evidence="5">
    <location>
        <begin position="57"/>
        <end position="68"/>
    </location>
</feature>
<accession>A0A1X9LHS8</accession>
<keyword evidence="2" id="KW-0645">Protease</keyword>
<keyword evidence="6" id="KW-0472">Membrane</keyword>
<keyword evidence="6" id="KW-1133">Transmembrane helix</keyword>